<dbReference type="InterPro" id="IPR016181">
    <property type="entry name" value="Acyl_CoA_acyltransferase"/>
</dbReference>
<accession>A0A368U8U9</accession>
<dbReference type="AlphaFoldDB" id="A0A368U8U9"/>
<comment type="caution">
    <text evidence="1">The sequence shown here is derived from an EMBL/GenBank/DDBJ whole genome shotgun (WGS) entry which is preliminary data.</text>
</comment>
<dbReference type="Proteomes" id="UP000253204">
    <property type="component" value="Unassembled WGS sequence"/>
</dbReference>
<dbReference type="Pfam" id="PF13527">
    <property type="entry name" value="Acetyltransf_9"/>
    <property type="match status" value="1"/>
</dbReference>
<dbReference type="SUPFAM" id="SSF55729">
    <property type="entry name" value="Acyl-CoA N-acyltransferases (Nat)"/>
    <property type="match status" value="1"/>
</dbReference>
<name>A0A368U8U9_9GAMM</name>
<sequence>MNEYDLVKINSSQKNGFISAWEAAFNRKLASEVYEWIFDNRNIIYAFIQEGEIVAGYCLYPVSCVWQGLPATALLCNNVFVCPGHQGKHLFVKISKASLNDAHENNYGAIAYGVPNVLALPGHKRVGWGDQDKIGFLEKKVFRVNKRQKNEWFFGQLSEPDRSGLAECSKKASKEREFSIVKDRDFVRWRYESKPGVKYWFGIVRKKKEVVAYCVCKFFGEKSALHIIDLDGTDKDALASLLEDVEAIPEGFKLINVWSTTIHRSLFLSNAYDDSEDGDNFIAFNVSDLKPVYFGQNINFCLGDNDVY</sequence>
<proteinExistence type="predicted"/>
<organism evidence="1 2">
    <name type="scientific">Vreelandella rituensis</name>
    <dbReference type="NCBI Taxonomy" id="2282306"/>
    <lineage>
        <taxon>Bacteria</taxon>
        <taxon>Pseudomonadati</taxon>
        <taxon>Pseudomonadota</taxon>
        <taxon>Gammaproteobacteria</taxon>
        <taxon>Oceanospirillales</taxon>
        <taxon>Halomonadaceae</taxon>
        <taxon>Vreelandella</taxon>
    </lineage>
</organism>
<dbReference type="OrthoDB" id="8542820at2"/>
<dbReference type="GO" id="GO:0016740">
    <property type="term" value="F:transferase activity"/>
    <property type="evidence" value="ECO:0007669"/>
    <property type="project" value="UniProtKB-KW"/>
</dbReference>
<evidence type="ECO:0000313" key="1">
    <source>
        <dbReference type="EMBL" id="RCV93385.1"/>
    </source>
</evidence>
<keyword evidence="2" id="KW-1185">Reference proteome</keyword>
<evidence type="ECO:0000313" key="2">
    <source>
        <dbReference type="Proteomes" id="UP000253204"/>
    </source>
</evidence>
<dbReference type="RefSeq" id="WP_114485257.1">
    <property type="nucleotide sequence ID" value="NZ_CBCSHM010000002.1"/>
</dbReference>
<dbReference type="Gene3D" id="3.40.630.30">
    <property type="match status" value="1"/>
</dbReference>
<dbReference type="EMBL" id="QPIJ01000002">
    <property type="protein sequence ID" value="RCV93385.1"/>
    <property type="molecule type" value="Genomic_DNA"/>
</dbReference>
<gene>
    <name evidence="1" type="ORF">DU506_01820</name>
</gene>
<protein>
    <submittedName>
        <fullName evidence="1">GNAT family N-acetyltransferase</fullName>
    </submittedName>
</protein>
<keyword evidence="1" id="KW-0808">Transferase</keyword>
<reference evidence="1 2" key="1">
    <citation type="submission" date="2018-07" db="EMBL/GenBank/DDBJ databases">
        <title>Halomonas rutogse sp. nov., isolated from Lake TangqianCo on Tibetan Plateau.</title>
        <authorList>
            <person name="Lu H."/>
            <person name="Xing P."/>
            <person name="Wu Q."/>
        </authorList>
    </citation>
    <scope>NUCLEOTIDE SEQUENCE [LARGE SCALE GENOMIC DNA]</scope>
    <source>
        <strain evidence="1 2">TQ8S</strain>
    </source>
</reference>